<dbReference type="InterPro" id="IPR033989">
    <property type="entry name" value="CD209-like_CTLD"/>
</dbReference>
<dbReference type="InterPro" id="IPR016186">
    <property type="entry name" value="C-type_lectin-like/link_sf"/>
</dbReference>
<dbReference type="GO" id="GO:0030246">
    <property type="term" value="F:carbohydrate binding"/>
    <property type="evidence" value="ECO:0007669"/>
    <property type="project" value="UniProtKB-KW"/>
</dbReference>
<comment type="caution">
    <text evidence="4">The sequence shown here is derived from an EMBL/GenBank/DDBJ whole genome shotgun (WGS) entry which is preliminary data.</text>
</comment>
<name>A0AAV3ALJ0_PYXAD</name>
<dbReference type="InterPro" id="IPR001304">
    <property type="entry name" value="C-type_lectin-like"/>
</dbReference>
<dbReference type="Proteomes" id="UP001181693">
    <property type="component" value="Unassembled WGS sequence"/>
</dbReference>
<dbReference type="CDD" id="cd03590">
    <property type="entry name" value="CLECT_DC-SIGN_like"/>
    <property type="match status" value="1"/>
</dbReference>
<keyword evidence="5" id="KW-1185">Reference proteome</keyword>
<dbReference type="PROSITE" id="PS00615">
    <property type="entry name" value="C_TYPE_LECTIN_1"/>
    <property type="match status" value="1"/>
</dbReference>
<dbReference type="SMART" id="SM00034">
    <property type="entry name" value="CLECT"/>
    <property type="match status" value="1"/>
</dbReference>
<evidence type="ECO:0000313" key="4">
    <source>
        <dbReference type="EMBL" id="DBA30071.1"/>
    </source>
</evidence>
<evidence type="ECO:0000256" key="1">
    <source>
        <dbReference type="ARBA" id="ARBA00022734"/>
    </source>
</evidence>
<dbReference type="EMBL" id="DYDO01000002">
    <property type="protein sequence ID" value="DBA30071.1"/>
    <property type="molecule type" value="Genomic_DNA"/>
</dbReference>
<dbReference type="InterPro" id="IPR016187">
    <property type="entry name" value="CTDL_fold"/>
</dbReference>
<proteinExistence type="predicted"/>
<accession>A0AAV3ALJ0</accession>
<keyword evidence="1" id="KW-0430">Lectin</keyword>
<dbReference type="Pfam" id="PF00059">
    <property type="entry name" value="Lectin_C"/>
    <property type="match status" value="1"/>
</dbReference>
<dbReference type="SUPFAM" id="SSF56436">
    <property type="entry name" value="C-type lectin-like"/>
    <property type="match status" value="1"/>
</dbReference>
<organism evidence="4 5">
    <name type="scientific">Pyxicephalus adspersus</name>
    <name type="common">African bullfrog</name>
    <dbReference type="NCBI Taxonomy" id="30357"/>
    <lineage>
        <taxon>Eukaryota</taxon>
        <taxon>Metazoa</taxon>
        <taxon>Chordata</taxon>
        <taxon>Craniata</taxon>
        <taxon>Vertebrata</taxon>
        <taxon>Euteleostomi</taxon>
        <taxon>Amphibia</taxon>
        <taxon>Batrachia</taxon>
        <taxon>Anura</taxon>
        <taxon>Neobatrachia</taxon>
        <taxon>Ranoidea</taxon>
        <taxon>Pyxicephalidae</taxon>
        <taxon>Pyxicephalinae</taxon>
        <taxon>Pyxicephalus</taxon>
    </lineage>
</organism>
<gene>
    <name evidence="4" type="ORF">GDO54_006100</name>
</gene>
<evidence type="ECO:0000313" key="5">
    <source>
        <dbReference type="Proteomes" id="UP001181693"/>
    </source>
</evidence>
<protein>
    <recommendedName>
        <fullName evidence="3">C-type lectin domain-containing protein</fullName>
    </recommendedName>
</protein>
<dbReference type="AlphaFoldDB" id="A0AAV3ALJ0"/>
<keyword evidence="2" id="KW-1015">Disulfide bond</keyword>
<dbReference type="InterPro" id="IPR018378">
    <property type="entry name" value="C-type_lectin_CS"/>
</dbReference>
<reference evidence="4" key="1">
    <citation type="thesis" date="2020" institute="ProQuest LLC" country="789 East Eisenhower Parkway, Ann Arbor, MI, USA">
        <title>Comparative Genomics and Chromosome Evolution.</title>
        <authorList>
            <person name="Mudd A.B."/>
        </authorList>
    </citation>
    <scope>NUCLEOTIDE SEQUENCE</scope>
    <source>
        <strain evidence="4">1538</strain>
        <tissue evidence="4">Blood</tissue>
    </source>
</reference>
<evidence type="ECO:0000256" key="2">
    <source>
        <dbReference type="ARBA" id="ARBA00023157"/>
    </source>
</evidence>
<dbReference type="InterPro" id="IPR050111">
    <property type="entry name" value="C-type_lectin/snaclec_domain"/>
</dbReference>
<dbReference type="Gene3D" id="3.10.100.10">
    <property type="entry name" value="Mannose-Binding Protein A, subunit A"/>
    <property type="match status" value="1"/>
</dbReference>
<feature type="domain" description="C-type lectin" evidence="3">
    <location>
        <begin position="21"/>
        <end position="132"/>
    </location>
</feature>
<dbReference type="PROSITE" id="PS50041">
    <property type="entry name" value="C_TYPE_LECTIN_2"/>
    <property type="match status" value="1"/>
</dbReference>
<dbReference type="PANTHER" id="PTHR22803">
    <property type="entry name" value="MANNOSE, PHOSPHOLIPASE, LECTIN RECEPTOR RELATED"/>
    <property type="match status" value="1"/>
</dbReference>
<evidence type="ECO:0000259" key="3">
    <source>
        <dbReference type="PROSITE" id="PS50041"/>
    </source>
</evidence>
<sequence>MKQIERDVKKSTTCETGWYLFQGSCYLFSSLRSNWMKARTTCILKYADLAVITSEEEQRFISDKIGSALYWIGLTDIEEEGKWTWVDRTDYASSYKNWMPNEPSNTENNEDCAHLSKAGKWNDKKCSHTEFFAVCEKKLGG</sequence>